<dbReference type="EMBL" id="BKCJ011066732">
    <property type="protein sequence ID" value="GFC78648.1"/>
    <property type="molecule type" value="Genomic_DNA"/>
</dbReference>
<gene>
    <name evidence="1" type="ORF">Tci_850618</name>
</gene>
<dbReference type="AlphaFoldDB" id="A0A699QZC6"/>
<proteinExistence type="predicted"/>
<evidence type="ECO:0000313" key="1">
    <source>
        <dbReference type="EMBL" id="GFC78648.1"/>
    </source>
</evidence>
<feature type="non-terminal residue" evidence="1">
    <location>
        <position position="1"/>
    </location>
</feature>
<accession>A0A699QZC6</accession>
<comment type="caution">
    <text evidence="1">The sequence shown here is derived from an EMBL/GenBank/DDBJ whole genome shotgun (WGS) entry which is preliminary data.</text>
</comment>
<protein>
    <submittedName>
        <fullName evidence="1">Uncharacterized protein</fullName>
    </submittedName>
</protein>
<reference evidence="1" key="1">
    <citation type="journal article" date="2019" name="Sci. Rep.">
        <title>Draft genome of Tanacetum cinerariifolium, the natural source of mosquito coil.</title>
        <authorList>
            <person name="Yamashiro T."/>
            <person name="Shiraishi A."/>
            <person name="Satake H."/>
            <person name="Nakayama K."/>
        </authorList>
    </citation>
    <scope>NUCLEOTIDE SEQUENCE</scope>
</reference>
<name>A0A699QZC6_TANCI</name>
<organism evidence="1">
    <name type="scientific">Tanacetum cinerariifolium</name>
    <name type="common">Dalmatian daisy</name>
    <name type="synonym">Chrysanthemum cinerariifolium</name>
    <dbReference type="NCBI Taxonomy" id="118510"/>
    <lineage>
        <taxon>Eukaryota</taxon>
        <taxon>Viridiplantae</taxon>
        <taxon>Streptophyta</taxon>
        <taxon>Embryophyta</taxon>
        <taxon>Tracheophyta</taxon>
        <taxon>Spermatophyta</taxon>
        <taxon>Magnoliopsida</taxon>
        <taxon>eudicotyledons</taxon>
        <taxon>Gunneridae</taxon>
        <taxon>Pentapetalae</taxon>
        <taxon>asterids</taxon>
        <taxon>campanulids</taxon>
        <taxon>Asterales</taxon>
        <taxon>Asteraceae</taxon>
        <taxon>Asteroideae</taxon>
        <taxon>Anthemideae</taxon>
        <taxon>Anthemidinae</taxon>
        <taxon>Tanacetum</taxon>
    </lineage>
</organism>
<sequence>AANLAGAAGAGRVAAGLAAGPGGSAARVAAGGTGLLRHGRAGYHAGRGRARAHAFFAAALAAGAGLRSGYGRAILGAAGEWAGRLGWGARRGRGLAGAGVGAEHRAVAAGPPALPGATAGGRRWAALAERPPPAAGNWRGEEVG</sequence>